<comment type="catalytic activity">
    <reaction evidence="8">
        <text>6-carboxy-5,6,7,8-tetrahydropterin + H(+) = 7-carboxy-7-carbaguanine + NH4(+)</text>
        <dbReference type="Rhea" id="RHEA:27974"/>
        <dbReference type="ChEBI" id="CHEBI:15378"/>
        <dbReference type="ChEBI" id="CHEBI:28938"/>
        <dbReference type="ChEBI" id="CHEBI:61032"/>
        <dbReference type="ChEBI" id="CHEBI:61036"/>
        <dbReference type="EC" id="4.3.99.3"/>
    </reaction>
</comment>
<dbReference type="GO" id="GO:1904047">
    <property type="term" value="F:S-adenosyl-L-methionine binding"/>
    <property type="evidence" value="ECO:0007669"/>
    <property type="project" value="UniProtKB-UniRule"/>
</dbReference>
<comment type="pathway">
    <text evidence="8">Purine metabolism; 7-cyano-7-deazaguanine biosynthesis.</text>
</comment>
<feature type="binding site" evidence="8">
    <location>
        <position position="33"/>
    </location>
    <ligand>
        <name>[4Fe-4S] cluster</name>
        <dbReference type="ChEBI" id="CHEBI:49883"/>
        <note>4Fe-4S-S-AdoMet</note>
    </ligand>
</feature>
<keyword evidence="4 8" id="KW-0460">Magnesium</keyword>
<dbReference type="EC" id="4.3.99.3" evidence="8"/>
<dbReference type="HAMAP" id="MF_00917">
    <property type="entry name" value="QueE"/>
    <property type="match status" value="1"/>
</dbReference>
<dbReference type="PANTHER" id="PTHR42836">
    <property type="entry name" value="7-CARBOXY-7-DEAZAGUANINE SYNTHASE"/>
    <property type="match status" value="1"/>
</dbReference>
<comment type="subunit">
    <text evidence="8">Homodimer.</text>
</comment>
<dbReference type="GO" id="GO:0008616">
    <property type="term" value="P:tRNA queuosine(34) biosynthetic process"/>
    <property type="evidence" value="ECO:0007669"/>
    <property type="project" value="UniProtKB-UniRule"/>
</dbReference>
<dbReference type="GO" id="GO:0016840">
    <property type="term" value="F:carbon-nitrogen lyase activity"/>
    <property type="evidence" value="ECO:0007669"/>
    <property type="project" value="UniProtKB-UniRule"/>
</dbReference>
<keyword evidence="1 8" id="KW-0004">4Fe-4S</keyword>
<feature type="binding site" evidence="8">
    <location>
        <position position="29"/>
    </location>
    <ligand>
        <name>substrate</name>
    </ligand>
</feature>
<dbReference type="EMBL" id="DTGA01000036">
    <property type="protein sequence ID" value="HGB30510.1"/>
    <property type="molecule type" value="Genomic_DNA"/>
</dbReference>
<keyword evidence="6 8" id="KW-0411">Iron-sulfur</keyword>
<evidence type="ECO:0000256" key="3">
    <source>
        <dbReference type="ARBA" id="ARBA00022723"/>
    </source>
</evidence>
<feature type="binding site" evidence="8">
    <location>
        <position position="44"/>
    </location>
    <ligand>
        <name>[4Fe-4S] cluster</name>
        <dbReference type="ChEBI" id="CHEBI:49883"/>
        <note>4Fe-4S-S-AdoMet</note>
    </ligand>
</feature>
<comment type="similarity">
    <text evidence="8">Belongs to the radical SAM superfamily. 7-carboxy-7-deazaguanine synthase family.</text>
</comment>
<evidence type="ECO:0000256" key="4">
    <source>
        <dbReference type="ARBA" id="ARBA00022842"/>
    </source>
</evidence>
<name>A0A7C3WQL7_9BACT</name>
<feature type="binding site" evidence="8">
    <location>
        <position position="46"/>
    </location>
    <ligand>
        <name>Mg(2+)</name>
        <dbReference type="ChEBI" id="CHEBI:18420"/>
    </ligand>
</feature>
<dbReference type="GO" id="GO:0051539">
    <property type="term" value="F:4 iron, 4 sulfur cluster binding"/>
    <property type="evidence" value="ECO:0007669"/>
    <property type="project" value="UniProtKB-UniRule"/>
</dbReference>
<dbReference type="PANTHER" id="PTHR42836:SF1">
    <property type="entry name" value="7-CARBOXY-7-DEAZAGUANINE SYNTHASE"/>
    <property type="match status" value="1"/>
</dbReference>
<evidence type="ECO:0000256" key="2">
    <source>
        <dbReference type="ARBA" id="ARBA00022691"/>
    </source>
</evidence>
<dbReference type="SFLD" id="SFLDS00029">
    <property type="entry name" value="Radical_SAM"/>
    <property type="match status" value="1"/>
</dbReference>
<dbReference type="InterPro" id="IPR058240">
    <property type="entry name" value="rSAM_sf"/>
</dbReference>
<proteinExistence type="inferred from homology"/>
<feature type="binding site" evidence="8">
    <location>
        <position position="81"/>
    </location>
    <ligand>
        <name>S-adenosyl-L-methionine</name>
        <dbReference type="ChEBI" id="CHEBI:59789"/>
    </ligand>
</feature>
<dbReference type="GO" id="GO:0000287">
    <property type="term" value="F:magnesium ion binding"/>
    <property type="evidence" value="ECO:0007669"/>
    <property type="project" value="UniProtKB-UniRule"/>
</dbReference>
<feature type="binding site" evidence="8">
    <location>
        <position position="79"/>
    </location>
    <ligand>
        <name>substrate</name>
    </ligand>
</feature>
<dbReference type="AlphaFoldDB" id="A0A7C3WQL7"/>
<evidence type="ECO:0000256" key="6">
    <source>
        <dbReference type="ARBA" id="ARBA00023014"/>
    </source>
</evidence>
<dbReference type="Gene3D" id="3.20.20.70">
    <property type="entry name" value="Aldolase class I"/>
    <property type="match status" value="1"/>
</dbReference>
<dbReference type="InterPro" id="IPR024924">
    <property type="entry name" value="7-CO-7-deazaguanine_synth-like"/>
</dbReference>
<evidence type="ECO:0000256" key="7">
    <source>
        <dbReference type="ARBA" id="ARBA00023239"/>
    </source>
</evidence>
<comment type="cofactor">
    <cofactor evidence="8">
        <name>S-adenosyl-L-methionine</name>
        <dbReference type="ChEBI" id="CHEBI:59789"/>
    </cofactor>
    <text evidence="8">Binds 1 S-adenosyl-L-methionine per subunit.</text>
</comment>
<evidence type="ECO:0000256" key="8">
    <source>
        <dbReference type="HAMAP-Rule" id="MF_00917"/>
    </source>
</evidence>
<evidence type="ECO:0000256" key="1">
    <source>
        <dbReference type="ARBA" id="ARBA00022485"/>
    </source>
</evidence>
<feature type="binding site" evidence="8">
    <location>
        <begin position="14"/>
        <end position="16"/>
    </location>
    <ligand>
        <name>substrate</name>
    </ligand>
</feature>
<comment type="caution">
    <text evidence="8">Lacks conserved residue(s) required for the propagation of feature annotation.</text>
</comment>
<keyword evidence="8" id="KW-0671">Queuosine biosynthesis</keyword>
<keyword evidence="3 8" id="KW-0479">Metal-binding</keyword>
<dbReference type="SUPFAM" id="SSF102114">
    <property type="entry name" value="Radical SAM enzymes"/>
    <property type="match status" value="1"/>
</dbReference>
<reference evidence="9" key="1">
    <citation type="journal article" date="2020" name="mSystems">
        <title>Genome- and Community-Level Interaction Insights into Carbon Utilization and Element Cycling Functions of Hydrothermarchaeota in Hydrothermal Sediment.</title>
        <authorList>
            <person name="Zhou Z."/>
            <person name="Liu Y."/>
            <person name="Xu W."/>
            <person name="Pan J."/>
            <person name="Luo Z.H."/>
            <person name="Li M."/>
        </authorList>
    </citation>
    <scope>NUCLEOTIDE SEQUENCE [LARGE SCALE GENOMIC DNA]</scope>
    <source>
        <strain evidence="9">SpSt-751</strain>
    </source>
</reference>
<dbReference type="CDD" id="cd01335">
    <property type="entry name" value="Radical_SAM"/>
    <property type="match status" value="1"/>
</dbReference>
<gene>
    <name evidence="8" type="primary">queE</name>
    <name evidence="9" type="ORF">ENV35_01375</name>
</gene>
<protein>
    <recommendedName>
        <fullName evidence="8">7-carboxy-7-deazaguanine synthase</fullName>
        <shortName evidence="8">CDG synthase</shortName>
        <ecNumber evidence="8">4.3.99.3</ecNumber>
    </recommendedName>
    <alternativeName>
        <fullName evidence="8">Queuosine biosynthesis protein QueE</fullName>
    </alternativeName>
</protein>
<feature type="binding site" evidence="8">
    <location>
        <begin position="124"/>
        <end position="126"/>
    </location>
    <ligand>
        <name>S-adenosyl-L-methionine</name>
        <dbReference type="ChEBI" id="CHEBI:59789"/>
    </ligand>
</feature>
<comment type="caution">
    <text evidence="9">The sequence shown here is derived from an EMBL/GenBank/DDBJ whole genome shotgun (WGS) entry which is preliminary data.</text>
</comment>
<dbReference type="UniPathway" id="UPA00391"/>
<evidence type="ECO:0000313" key="9">
    <source>
        <dbReference type="EMBL" id="HGB30510.1"/>
    </source>
</evidence>
<keyword evidence="2 8" id="KW-0949">S-adenosyl-L-methionine</keyword>
<evidence type="ECO:0000256" key="5">
    <source>
        <dbReference type="ARBA" id="ARBA00023004"/>
    </source>
</evidence>
<comment type="function">
    <text evidence="8">Catalyzes the complex heterocyclic radical-mediated conversion of 6-carboxy-5,6,7,8-tetrahydropterin (CPH4) to 7-carboxy-7-deazaguanine (CDG), a step common to the biosynthetic pathways of all 7-deazapurine-containing compounds.</text>
</comment>
<keyword evidence="7 8" id="KW-0456">Lyase</keyword>
<feature type="binding site" evidence="8">
    <location>
        <position position="37"/>
    </location>
    <ligand>
        <name>[4Fe-4S] cluster</name>
        <dbReference type="ChEBI" id="CHEBI:49883"/>
        <note>4Fe-4S-S-AdoMet</note>
    </ligand>
</feature>
<accession>A0A7C3WQL7</accession>
<comment type="cofactor">
    <cofactor evidence="8">
        <name>[4Fe-4S] cluster</name>
        <dbReference type="ChEBI" id="CHEBI:49883"/>
    </cofactor>
    <text evidence="8">Binds 1 [4Fe-4S] cluster. The cluster is coordinated with 3 cysteines and an exchangeable S-adenosyl-L-methionine.</text>
</comment>
<keyword evidence="5 8" id="KW-0408">Iron</keyword>
<dbReference type="InterPro" id="IPR007197">
    <property type="entry name" value="rSAM"/>
</dbReference>
<organism evidence="9">
    <name type="scientific">Dictyoglomus turgidum</name>
    <dbReference type="NCBI Taxonomy" id="513050"/>
    <lineage>
        <taxon>Bacteria</taxon>
        <taxon>Pseudomonadati</taxon>
        <taxon>Dictyoglomota</taxon>
        <taxon>Dictyoglomia</taxon>
        <taxon>Dictyoglomales</taxon>
        <taxon>Dictyoglomaceae</taxon>
        <taxon>Dictyoglomus</taxon>
    </lineage>
</organism>
<sequence>MEKEIGISEFYTCIQGEGKYTGVPHILVRMVGCPMRCVFGSSICDSWYTSWAPEPFRVVESTLINFYKKNSHIKHTMITGGEPTSNPTLLNRLVNIAKDFGHFVTIETAGIAFVKTKADFISLSPKLSSTTPKVGGLYKAGDKVIKVPQAWVTRHKSLRNNYDIMLQLISYYDYQFKPVVSNFEKDIEEIEEMVKQLKIPNCKVYLMPAGATREELDKIRVPLIEYCIKKGYNYTDRIHIVAYDNKRGV</sequence>
<dbReference type="InterPro" id="IPR013785">
    <property type="entry name" value="Aldolase_TIM"/>
</dbReference>
<comment type="cofactor">
    <cofactor evidence="8">
        <name>Mg(2+)</name>
        <dbReference type="ChEBI" id="CHEBI:18420"/>
    </cofactor>
</comment>